<keyword evidence="1" id="KW-0472">Membrane</keyword>
<comment type="caution">
    <text evidence="2">The sequence shown here is derived from an EMBL/GenBank/DDBJ whole genome shotgun (WGS) entry which is preliminary data.</text>
</comment>
<dbReference type="Proteomes" id="UP000886653">
    <property type="component" value="Unassembled WGS sequence"/>
</dbReference>
<feature type="transmembrane region" description="Helical" evidence="1">
    <location>
        <begin position="31"/>
        <end position="49"/>
    </location>
</feature>
<gene>
    <name evidence="2" type="ORF">CROQUDRAFT_655249</name>
</gene>
<keyword evidence="3" id="KW-1185">Reference proteome</keyword>
<reference evidence="2" key="1">
    <citation type="submission" date="2013-11" db="EMBL/GenBank/DDBJ databases">
        <title>Genome sequence of the fusiform rust pathogen reveals effectors for host alternation and coevolution with pine.</title>
        <authorList>
            <consortium name="DOE Joint Genome Institute"/>
            <person name="Smith K."/>
            <person name="Pendleton A."/>
            <person name="Kubisiak T."/>
            <person name="Anderson C."/>
            <person name="Salamov A."/>
            <person name="Aerts A."/>
            <person name="Riley R."/>
            <person name="Clum A."/>
            <person name="Lindquist E."/>
            <person name="Ence D."/>
            <person name="Campbell M."/>
            <person name="Kronenberg Z."/>
            <person name="Feau N."/>
            <person name="Dhillon B."/>
            <person name="Hamelin R."/>
            <person name="Burleigh J."/>
            <person name="Smith J."/>
            <person name="Yandell M."/>
            <person name="Nelson C."/>
            <person name="Grigoriev I."/>
            <person name="Davis J."/>
        </authorList>
    </citation>
    <scope>NUCLEOTIDE SEQUENCE</scope>
    <source>
        <strain evidence="2">G11</strain>
    </source>
</reference>
<evidence type="ECO:0000256" key="1">
    <source>
        <dbReference type="SAM" id="Phobius"/>
    </source>
</evidence>
<evidence type="ECO:0000313" key="3">
    <source>
        <dbReference type="Proteomes" id="UP000886653"/>
    </source>
</evidence>
<organism evidence="2 3">
    <name type="scientific">Cronartium quercuum f. sp. fusiforme G11</name>
    <dbReference type="NCBI Taxonomy" id="708437"/>
    <lineage>
        <taxon>Eukaryota</taxon>
        <taxon>Fungi</taxon>
        <taxon>Dikarya</taxon>
        <taxon>Basidiomycota</taxon>
        <taxon>Pucciniomycotina</taxon>
        <taxon>Pucciniomycetes</taxon>
        <taxon>Pucciniales</taxon>
        <taxon>Coleosporiaceae</taxon>
        <taxon>Cronartium</taxon>
    </lineage>
</organism>
<protein>
    <submittedName>
        <fullName evidence="2">Uncharacterized protein</fullName>
    </submittedName>
</protein>
<dbReference type="EMBL" id="MU167240">
    <property type="protein sequence ID" value="KAG0148123.1"/>
    <property type="molecule type" value="Genomic_DNA"/>
</dbReference>
<keyword evidence="1" id="KW-1133">Transmembrane helix</keyword>
<evidence type="ECO:0000313" key="2">
    <source>
        <dbReference type="EMBL" id="KAG0148123.1"/>
    </source>
</evidence>
<sequence>MCIVSNTIKESVLLVAVCQVSLSHPVHLSPSFTHLLFIYLLSFGFACLYKMGRNYNPRYDLVSRSS</sequence>
<proteinExistence type="predicted"/>
<keyword evidence="1" id="KW-0812">Transmembrane</keyword>
<accession>A0A9P6NLB5</accession>
<dbReference type="AlphaFoldDB" id="A0A9P6NLB5"/>
<name>A0A9P6NLB5_9BASI</name>